<evidence type="ECO:0000313" key="2">
    <source>
        <dbReference type="Proteomes" id="UP000287101"/>
    </source>
</evidence>
<name>A0A430ABL7_9ENTE</name>
<dbReference type="AlphaFoldDB" id="A0A430ABL7"/>
<dbReference type="InterPro" id="IPR052058">
    <property type="entry name" value="Alcohol_O-acetyltransferase"/>
</dbReference>
<dbReference type="EMBL" id="NGJY01000001">
    <property type="protein sequence ID" value="RSU04627.1"/>
    <property type="molecule type" value="Genomic_DNA"/>
</dbReference>
<dbReference type="PANTHER" id="PTHR28037:SF1">
    <property type="entry name" value="ALCOHOL O-ACETYLTRANSFERASE 1-RELATED"/>
    <property type="match status" value="1"/>
</dbReference>
<dbReference type="PANTHER" id="PTHR28037">
    <property type="entry name" value="ALCOHOL O-ACETYLTRANSFERASE 1-RELATED"/>
    <property type="match status" value="1"/>
</dbReference>
<protein>
    <recommendedName>
        <fullName evidence="3">Alcohol acetyltransferase</fullName>
    </recommendedName>
</protein>
<gene>
    <name evidence="1" type="ORF">CBF31_01005</name>
</gene>
<evidence type="ECO:0000313" key="1">
    <source>
        <dbReference type="EMBL" id="RSU04627.1"/>
    </source>
</evidence>
<accession>A0A430ABL7</accession>
<reference evidence="1 2" key="1">
    <citation type="submission" date="2017-05" db="EMBL/GenBank/DDBJ databases">
        <title>Vagococcus spp. assemblies.</title>
        <authorList>
            <person name="Gulvik C.A."/>
        </authorList>
    </citation>
    <scope>NUCLEOTIDE SEQUENCE [LARGE SCALE GENOMIC DNA]</scope>
    <source>
        <strain evidence="1 2">CCUG 41755</strain>
    </source>
</reference>
<evidence type="ECO:0008006" key="3">
    <source>
        <dbReference type="Google" id="ProtNLM"/>
    </source>
</evidence>
<comment type="caution">
    <text evidence="1">The sequence shown here is derived from an EMBL/GenBank/DDBJ whole genome shotgun (WGS) entry which is preliminary data.</text>
</comment>
<organism evidence="1 2">
    <name type="scientific">Vagococcus fessus</name>
    <dbReference type="NCBI Taxonomy" id="120370"/>
    <lineage>
        <taxon>Bacteria</taxon>
        <taxon>Bacillati</taxon>
        <taxon>Bacillota</taxon>
        <taxon>Bacilli</taxon>
        <taxon>Lactobacillales</taxon>
        <taxon>Enterococcaceae</taxon>
        <taxon>Vagococcus</taxon>
    </lineage>
</organism>
<proteinExistence type="predicted"/>
<dbReference type="OrthoDB" id="4876345at2"/>
<dbReference type="RefSeq" id="WP_126830071.1">
    <property type="nucleotide sequence ID" value="NZ_CBCRYB010000006.1"/>
</dbReference>
<dbReference type="Proteomes" id="UP000287101">
    <property type="component" value="Unassembled WGS sequence"/>
</dbReference>
<keyword evidence="2" id="KW-1185">Reference proteome</keyword>
<sequence>MIKKWHKLDNASKLFSAVATEKNSAVFRVSATLEKAIDTTLLQHVTDQVIQRFPGFGYTIKSGVFWNYLEQNTNRVKIEKETPLIGAPFDLTSYDEHLIRVLYYHNKLSLEVSHIVSDGAGALEFFKVLLFYYLRETGCQLDDRSFLFKLSEEPKLDEWEDSFRRYATTEDNKVTTLPNAYRLKGTPLREVEVIHGTVSLIELKKCAASYDLNMTAFLASLLSYSCYQTKIKETQTDDSVVVSIPVNLRGLFPSKTLTNFFGTITVEVEGTKELSLSDICERVRIQFKDRLTKEMLQRMINENVKMESKQYSRLTPLVIKEQIMRLAFAKRGEHKKTLTFSNLGRFQVPKELQAYVKAINVVSYPTSNVPINCCAISYNDNMSITFVRNISETAVIQYFFNYLSEAEGLSVEISTS</sequence>